<sequence length="593" mass="65642">MASRSPKSSRSPMSSRSPSSTSKTPSMAKRLLQDDPNLARRLRVHFNWEAVFVRFTPFAVALAAGNLSLDAFRHFIAQGKYFLEAYALAYGSAANGTDDEYANGALWELRKIVLKEMIKHDLFAQEWGLDITKDATPDPATANCTEFLLATASGKVDGTKGVVRLTTPFEQTVSAIYTIGALTPCVQLYPFMAAELRMLPGLREDSHPYKKWIKMYTSDSNQELAVKTEELLEQLSVILTGYEIGVLYNLYHQAMILEIDFFNSQPFAQPTVVPVIKGLSSAEDRLLLLSDFDLTCTVHDSSAILAEMALVTAPKSDGTPSRSDCSPSKSPLARMSSGDLRNGWEKISRQYTQEYEECIKSIISAEKVEFNHSSLVQALEQVADFEKRANSRVIESGVLKGLKLEDIIKAGQTLVLQDGCISFYHKLTEINVDVNVQMLSYCWCGDLIRSALSSVGFDHSNVHANELIFNEELLCTGEMVRKVETPIEKLQIYNHILKNDANDRDKLTVYVGDCVGDLLCLLEADIGIVIGSSESLRKVGSQFGVTFVPLFAATVKKQKELDDGGSVSWKGARSGVLYTVSCWAEIHAFLLGW</sequence>
<accession>A0ABD3LTL0</accession>
<dbReference type="Pfam" id="PF03070">
    <property type="entry name" value="TENA_THI-4"/>
    <property type="match status" value="1"/>
</dbReference>
<feature type="domain" description="Thiaminase-2/PQQC" evidence="2">
    <location>
        <begin position="57"/>
        <end position="154"/>
    </location>
</feature>
<dbReference type="Proteomes" id="UP001634007">
    <property type="component" value="Unassembled WGS sequence"/>
</dbReference>
<dbReference type="InterPro" id="IPR023214">
    <property type="entry name" value="HAD_sf"/>
</dbReference>
<evidence type="ECO:0000313" key="3">
    <source>
        <dbReference type="EMBL" id="KAL3753983.1"/>
    </source>
</evidence>
<dbReference type="SUPFAM" id="SSF56784">
    <property type="entry name" value="HAD-like"/>
    <property type="match status" value="1"/>
</dbReference>
<dbReference type="InterPro" id="IPR036412">
    <property type="entry name" value="HAD-like_sf"/>
</dbReference>
<keyword evidence="4" id="KW-1185">Reference proteome</keyword>
<proteinExistence type="predicted"/>
<dbReference type="GO" id="GO:0006772">
    <property type="term" value="P:thiamine metabolic process"/>
    <property type="evidence" value="ECO:0007669"/>
    <property type="project" value="UniProtKB-ARBA"/>
</dbReference>
<name>A0ABD3LTL0_EUCGL</name>
<comment type="caution">
    <text evidence="3">The sequence shown here is derived from an EMBL/GenBank/DDBJ whole genome shotgun (WGS) entry which is preliminary data.</text>
</comment>
<feature type="compositionally biased region" description="Low complexity" evidence="1">
    <location>
        <begin position="1"/>
        <end position="27"/>
    </location>
</feature>
<dbReference type="InterPro" id="IPR050967">
    <property type="entry name" value="Thiamine_Salvage_TenA"/>
</dbReference>
<evidence type="ECO:0000256" key="1">
    <source>
        <dbReference type="SAM" id="MobiDB-lite"/>
    </source>
</evidence>
<dbReference type="PANTHER" id="PTHR43198:SF2">
    <property type="entry name" value="SI:CH1073-67J19.1-RELATED"/>
    <property type="match status" value="1"/>
</dbReference>
<dbReference type="InterPro" id="IPR016084">
    <property type="entry name" value="Haem_Oase-like_multi-hlx"/>
</dbReference>
<reference evidence="3 4" key="1">
    <citation type="submission" date="2024-11" db="EMBL/GenBank/DDBJ databases">
        <title>Chromosome-level genome assembly of Eucalyptus globulus Labill. provides insights into its genome evolution.</title>
        <authorList>
            <person name="Li X."/>
        </authorList>
    </citation>
    <scope>NUCLEOTIDE SEQUENCE [LARGE SCALE GENOMIC DNA]</scope>
    <source>
        <strain evidence="3">CL2024</strain>
        <tissue evidence="3">Fresh tender leaves</tissue>
    </source>
</reference>
<dbReference type="EMBL" id="JBJKBG010000001">
    <property type="protein sequence ID" value="KAL3753983.1"/>
    <property type="molecule type" value="Genomic_DNA"/>
</dbReference>
<dbReference type="AlphaFoldDB" id="A0ABD3LTL0"/>
<organism evidence="3 4">
    <name type="scientific">Eucalyptus globulus</name>
    <name type="common">Tasmanian blue gum</name>
    <dbReference type="NCBI Taxonomy" id="34317"/>
    <lineage>
        <taxon>Eukaryota</taxon>
        <taxon>Viridiplantae</taxon>
        <taxon>Streptophyta</taxon>
        <taxon>Embryophyta</taxon>
        <taxon>Tracheophyta</taxon>
        <taxon>Spermatophyta</taxon>
        <taxon>Magnoliopsida</taxon>
        <taxon>eudicotyledons</taxon>
        <taxon>Gunneridae</taxon>
        <taxon>Pentapetalae</taxon>
        <taxon>rosids</taxon>
        <taxon>malvids</taxon>
        <taxon>Myrtales</taxon>
        <taxon>Myrtaceae</taxon>
        <taxon>Myrtoideae</taxon>
        <taxon>Eucalypteae</taxon>
        <taxon>Eucalyptus</taxon>
    </lineage>
</organism>
<evidence type="ECO:0000313" key="4">
    <source>
        <dbReference type="Proteomes" id="UP001634007"/>
    </source>
</evidence>
<feature type="region of interest" description="Disordered" evidence="1">
    <location>
        <begin position="1"/>
        <end position="29"/>
    </location>
</feature>
<evidence type="ECO:0000259" key="2">
    <source>
        <dbReference type="Pfam" id="PF03070"/>
    </source>
</evidence>
<dbReference type="InterPro" id="IPR004305">
    <property type="entry name" value="Thiaminase-2/PQQC"/>
</dbReference>
<dbReference type="SUPFAM" id="SSF48613">
    <property type="entry name" value="Heme oxygenase-like"/>
    <property type="match status" value="1"/>
</dbReference>
<dbReference type="Gene3D" id="3.40.50.1000">
    <property type="entry name" value="HAD superfamily/HAD-like"/>
    <property type="match status" value="1"/>
</dbReference>
<feature type="region of interest" description="Disordered" evidence="1">
    <location>
        <begin position="315"/>
        <end position="336"/>
    </location>
</feature>
<dbReference type="CDD" id="cd19368">
    <property type="entry name" value="TenA_C_AtTH2-like"/>
    <property type="match status" value="1"/>
</dbReference>
<dbReference type="PANTHER" id="PTHR43198">
    <property type="entry name" value="BIFUNCTIONAL TH2 PROTEIN"/>
    <property type="match status" value="1"/>
</dbReference>
<feature type="compositionally biased region" description="Polar residues" evidence="1">
    <location>
        <begin position="318"/>
        <end position="329"/>
    </location>
</feature>
<gene>
    <name evidence="3" type="ORF">ACJRO7_001258</name>
</gene>
<protein>
    <recommendedName>
        <fullName evidence="2">Thiaminase-2/PQQC domain-containing protein</fullName>
    </recommendedName>
</protein>
<dbReference type="Gene3D" id="1.20.910.10">
    <property type="entry name" value="Heme oxygenase-like"/>
    <property type="match status" value="1"/>
</dbReference>